<evidence type="ECO:0000313" key="2">
    <source>
        <dbReference type="EMBL" id="NEE06396.1"/>
    </source>
</evidence>
<dbReference type="EMBL" id="JAAGMN010000841">
    <property type="protein sequence ID" value="NEE06396.1"/>
    <property type="molecule type" value="Genomic_DNA"/>
</dbReference>
<gene>
    <name evidence="2" type="ORF">G3M58_08085</name>
</gene>
<accession>A0A6G3WLL2</accession>
<feature type="domain" description="GmrSD restriction endonucleases N-terminal" evidence="1">
    <location>
        <begin position="9"/>
        <end position="95"/>
    </location>
</feature>
<organism evidence="2">
    <name type="scientific">Streptomyces sp. SID7499</name>
    <dbReference type="NCBI Taxonomy" id="2706086"/>
    <lineage>
        <taxon>Bacteria</taxon>
        <taxon>Bacillati</taxon>
        <taxon>Actinomycetota</taxon>
        <taxon>Actinomycetes</taxon>
        <taxon>Kitasatosporales</taxon>
        <taxon>Streptomycetaceae</taxon>
        <taxon>Streptomyces</taxon>
    </lineage>
</organism>
<reference evidence="2" key="1">
    <citation type="submission" date="2020-01" db="EMBL/GenBank/DDBJ databases">
        <title>Insect and environment-associated Actinomycetes.</title>
        <authorList>
            <person name="Currrie C."/>
            <person name="Chevrette M."/>
            <person name="Carlson C."/>
            <person name="Stubbendieck R."/>
            <person name="Wendt-Pienkowski E."/>
        </authorList>
    </citation>
    <scope>NUCLEOTIDE SEQUENCE</scope>
    <source>
        <strain evidence="2">SID7499</strain>
    </source>
</reference>
<name>A0A6G3WLL2_9ACTN</name>
<sequence>MHAQETTFKELVQGEKQYQVPLYQRTYSWQREQLQQLWGDVQELVEEQLEGRAPAAHFLGSVVLAPGRITAGGMQRWLVVDGQQRLTTLMLAFTA</sequence>
<dbReference type="PANTHER" id="PTHR35149">
    <property type="entry name" value="SLL5132 PROTEIN"/>
    <property type="match status" value="1"/>
</dbReference>
<dbReference type="Pfam" id="PF03235">
    <property type="entry name" value="GmrSD_N"/>
    <property type="match status" value="1"/>
</dbReference>
<feature type="non-terminal residue" evidence="2">
    <location>
        <position position="95"/>
    </location>
</feature>
<dbReference type="InterPro" id="IPR004919">
    <property type="entry name" value="GmrSD_N"/>
</dbReference>
<protein>
    <submittedName>
        <fullName evidence="2">DUF262 domain-containing protein</fullName>
    </submittedName>
</protein>
<proteinExistence type="predicted"/>
<comment type="caution">
    <text evidence="2">The sequence shown here is derived from an EMBL/GenBank/DDBJ whole genome shotgun (WGS) entry which is preliminary data.</text>
</comment>
<dbReference type="AlphaFoldDB" id="A0A6G3WLL2"/>
<evidence type="ECO:0000259" key="1">
    <source>
        <dbReference type="Pfam" id="PF03235"/>
    </source>
</evidence>
<dbReference type="PANTHER" id="PTHR35149:SF2">
    <property type="entry name" value="DUF262 DOMAIN-CONTAINING PROTEIN"/>
    <property type="match status" value="1"/>
</dbReference>